<dbReference type="Proteomes" id="UP000198304">
    <property type="component" value="Unassembled WGS sequence"/>
</dbReference>
<proteinExistence type="predicted"/>
<dbReference type="AlphaFoldDB" id="A0A239CDR7"/>
<keyword evidence="8" id="KW-1185">Reference proteome</keyword>
<evidence type="ECO:0000313" key="8">
    <source>
        <dbReference type="Proteomes" id="UP000198304"/>
    </source>
</evidence>
<dbReference type="PANTHER" id="PTHR30474:SF1">
    <property type="entry name" value="PEPTIDOGLYCAN GLYCOSYLTRANSFERASE MRDB"/>
    <property type="match status" value="1"/>
</dbReference>
<feature type="transmembrane region" description="Helical" evidence="6">
    <location>
        <begin position="402"/>
        <end position="424"/>
    </location>
</feature>
<feature type="transmembrane region" description="Helical" evidence="6">
    <location>
        <begin position="190"/>
        <end position="209"/>
    </location>
</feature>
<feature type="transmembrane region" description="Helical" evidence="6">
    <location>
        <begin position="215"/>
        <end position="235"/>
    </location>
</feature>
<evidence type="ECO:0000256" key="1">
    <source>
        <dbReference type="ARBA" id="ARBA00004141"/>
    </source>
</evidence>
<organism evidence="7 8">
    <name type="scientific">Anaerovirgula multivorans</name>
    <dbReference type="NCBI Taxonomy" id="312168"/>
    <lineage>
        <taxon>Bacteria</taxon>
        <taxon>Bacillati</taxon>
        <taxon>Bacillota</taxon>
        <taxon>Clostridia</taxon>
        <taxon>Peptostreptococcales</taxon>
        <taxon>Natronincolaceae</taxon>
        <taxon>Anaerovirgula</taxon>
    </lineage>
</organism>
<dbReference type="OrthoDB" id="9802195at2"/>
<feature type="transmembrane region" description="Helical" evidence="6">
    <location>
        <begin position="242"/>
        <end position="263"/>
    </location>
</feature>
<comment type="subcellular location">
    <subcellularLocation>
        <location evidence="1">Membrane</location>
        <topology evidence="1">Multi-pass membrane protein</topology>
    </subcellularLocation>
</comment>
<name>A0A239CDR7_9FIRM</name>
<accession>A0A239CDR7</accession>
<keyword evidence="7" id="KW-0131">Cell cycle</keyword>
<dbReference type="GO" id="GO:0008360">
    <property type="term" value="P:regulation of cell shape"/>
    <property type="evidence" value="ECO:0007669"/>
    <property type="project" value="UniProtKB-KW"/>
</dbReference>
<dbReference type="PANTHER" id="PTHR30474">
    <property type="entry name" value="CELL CYCLE PROTEIN"/>
    <property type="match status" value="1"/>
</dbReference>
<keyword evidence="7" id="KW-0132">Cell division</keyword>
<sequence>MQQLDKITEYLDTVRQQVRWKKAQPIVLDEIQNHITDQKNAFLNDGFDEETATDKAIAEMGDPVVVGEKLNRVHKPKPDWSLLALTVAMLLLGLAIQFFIHSTLGGAWRFERQLVSSGIAIPVMLAAYFFDFTIVGKYPKLAFFALCVITIACLFFTGTVNGRSPSMIYPLLLFPTAFAGFVYSMRNKGYGGLILCGAVFIIPAVLSYYVPSATVLFLLCVSCLAILTGAVLKGWFNIRKRLGILILYIPTAAVLTTPFFIIMGEGYKAKRIQAIFNPSLDPTGAGYMGTIIRRLLSNSQFIGEGFPINGYMPYEAFHILPEINTDFLLTYLIYRLGWIVLIVTIALFAAFIIRAIILCMKQKSVLGFLTSLAIVSTFAVQCIVYIASNLGFLLFSPLSLPLISYGGKILVTNMFLIGLLLSVFRTGALVRDTTGTVAVNLNRFIQYDDGRIIIDLKGNLIK</sequence>
<keyword evidence="3" id="KW-0133">Cell shape</keyword>
<feature type="transmembrane region" description="Helical" evidence="6">
    <location>
        <begin position="332"/>
        <end position="353"/>
    </location>
</feature>
<keyword evidence="4 6" id="KW-1133">Transmembrane helix</keyword>
<reference evidence="8" key="1">
    <citation type="submission" date="2017-06" db="EMBL/GenBank/DDBJ databases">
        <authorList>
            <person name="Varghese N."/>
            <person name="Submissions S."/>
        </authorList>
    </citation>
    <scope>NUCLEOTIDE SEQUENCE [LARGE SCALE GENOMIC DNA]</scope>
    <source>
        <strain evidence="8">SCA</strain>
    </source>
</reference>
<evidence type="ECO:0000256" key="4">
    <source>
        <dbReference type="ARBA" id="ARBA00022989"/>
    </source>
</evidence>
<evidence type="ECO:0000256" key="6">
    <source>
        <dbReference type="SAM" id="Phobius"/>
    </source>
</evidence>
<dbReference type="Pfam" id="PF01098">
    <property type="entry name" value="FTSW_RODA_SPOVE"/>
    <property type="match status" value="1"/>
</dbReference>
<feature type="transmembrane region" description="Helical" evidence="6">
    <location>
        <begin position="80"/>
        <end position="100"/>
    </location>
</feature>
<dbReference type="GO" id="GO:0005886">
    <property type="term" value="C:plasma membrane"/>
    <property type="evidence" value="ECO:0007669"/>
    <property type="project" value="TreeGrafter"/>
</dbReference>
<dbReference type="InterPro" id="IPR001182">
    <property type="entry name" value="FtsW/RodA"/>
</dbReference>
<dbReference type="NCBIfam" id="NF038403">
    <property type="entry name" value="perm_prefix_1"/>
    <property type="match status" value="1"/>
</dbReference>
<feature type="transmembrane region" description="Helical" evidence="6">
    <location>
        <begin position="166"/>
        <end position="183"/>
    </location>
</feature>
<dbReference type="GO" id="GO:0015648">
    <property type="term" value="F:lipid-linked peptidoglycan transporter activity"/>
    <property type="evidence" value="ECO:0007669"/>
    <property type="project" value="TreeGrafter"/>
</dbReference>
<dbReference type="GO" id="GO:0051301">
    <property type="term" value="P:cell division"/>
    <property type="evidence" value="ECO:0007669"/>
    <property type="project" value="UniProtKB-KW"/>
</dbReference>
<evidence type="ECO:0000256" key="2">
    <source>
        <dbReference type="ARBA" id="ARBA00022692"/>
    </source>
</evidence>
<feature type="transmembrane region" description="Helical" evidence="6">
    <location>
        <begin position="112"/>
        <end position="130"/>
    </location>
</feature>
<evidence type="ECO:0000256" key="3">
    <source>
        <dbReference type="ARBA" id="ARBA00022960"/>
    </source>
</evidence>
<keyword evidence="5 6" id="KW-0472">Membrane</keyword>
<dbReference type="InterPro" id="IPR047928">
    <property type="entry name" value="Perm_prefix_1"/>
</dbReference>
<feature type="transmembrane region" description="Helical" evidence="6">
    <location>
        <begin position="142"/>
        <end position="160"/>
    </location>
</feature>
<gene>
    <name evidence="7" type="ORF">SAMN05446037_1005142</name>
</gene>
<feature type="transmembrane region" description="Helical" evidence="6">
    <location>
        <begin position="365"/>
        <end position="387"/>
    </location>
</feature>
<dbReference type="EMBL" id="FZOJ01000005">
    <property type="protein sequence ID" value="SNS18042.1"/>
    <property type="molecule type" value="Genomic_DNA"/>
</dbReference>
<keyword evidence="2 6" id="KW-0812">Transmembrane</keyword>
<evidence type="ECO:0000256" key="5">
    <source>
        <dbReference type="ARBA" id="ARBA00023136"/>
    </source>
</evidence>
<dbReference type="RefSeq" id="WP_089282181.1">
    <property type="nucleotide sequence ID" value="NZ_FZOJ01000005.1"/>
</dbReference>
<evidence type="ECO:0000313" key="7">
    <source>
        <dbReference type="EMBL" id="SNS18042.1"/>
    </source>
</evidence>
<dbReference type="GO" id="GO:0032153">
    <property type="term" value="C:cell division site"/>
    <property type="evidence" value="ECO:0007669"/>
    <property type="project" value="TreeGrafter"/>
</dbReference>
<protein>
    <submittedName>
        <fullName evidence="7">Cell division protein FtsW, lipid II flippase</fullName>
    </submittedName>
</protein>